<dbReference type="Proteomes" id="UP001444071">
    <property type="component" value="Unassembled WGS sequence"/>
</dbReference>
<comment type="caution">
    <text evidence="1">The sequence shown here is derived from an EMBL/GenBank/DDBJ whole genome shotgun (WGS) entry which is preliminary data.</text>
</comment>
<sequence length="132" mass="14647">MLNQALSVPLLPGATHLLSLLLCLPRQRERLPGCSTRSSGSLTVVTLDRVRSRRPSLNLSADGILVEISKCVQVCRGWHGAADKRARPRSVGPVMDFSCDETGKGPPVQMHSLREFEQVRNIFMELLKKDLE</sequence>
<organism evidence="1 2">
    <name type="scientific">Xenotaenia resolanae</name>
    <dbReference type="NCBI Taxonomy" id="208358"/>
    <lineage>
        <taxon>Eukaryota</taxon>
        <taxon>Metazoa</taxon>
        <taxon>Chordata</taxon>
        <taxon>Craniata</taxon>
        <taxon>Vertebrata</taxon>
        <taxon>Euteleostomi</taxon>
        <taxon>Actinopterygii</taxon>
        <taxon>Neopterygii</taxon>
        <taxon>Teleostei</taxon>
        <taxon>Neoteleostei</taxon>
        <taxon>Acanthomorphata</taxon>
        <taxon>Ovalentaria</taxon>
        <taxon>Atherinomorphae</taxon>
        <taxon>Cyprinodontiformes</taxon>
        <taxon>Goodeidae</taxon>
        <taxon>Xenotaenia</taxon>
    </lineage>
</organism>
<name>A0ABV0WLS6_9TELE</name>
<evidence type="ECO:0000313" key="2">
    <source>
        <dbReference type="Proteomes" id="UP001444071"/>
    </source>
</evidence>
<proteinExistence type="predicted"/>
<gene>
    <name evidence="1" type="ORF">XENORESO_010401</name>
</gene>
<keyword evidence="2" id="KW-1185">Reference proteome</keyword>
<dbReference type="EMBL" id="JAHRIM010053264">
    <property type="protein sequence ID" value="MEQ2269818.1"/>
    <property type="molecule type" value="Genomic_DNA"/>
</dbReference>
<protein>
    <submittedName>
        <fullName evidence="1">Uncharacterized protein</fullName>
    </submittedName>
</protein>
<reference evidence="1 2" key="1">
    <citation type="submission" date="2021-06" db="EMBL/GenBank/DDBJ databases">
        <authorList>
            <person name="Palmer J.M."/>
        </authorList>
    </citation>
    <scope>NUCLEOTIDE SEQUENCE [LARGE SCALE GENOMIC DNA]</scope>
    <source>
        <strain evidence="1 2">XR_2019</strain>
        <tissue evidence="1">Muscle</tissue>
    </source>
</reference>
<evidence type="ECO:0000313" key="1">
    <source>
        <dbReference type="EMBL" id="MEQ2269818.1"/>
    </source>
</evidence>
<accession>A0ABV0WLS6</accession>